<keyword evidence="2" id="KW-0732">Signal</keyword>
<evidence type="ECO:0000256" key="1">
    <source>
        <dbReference type="SAM" id="Phobius"/>
    </source>
</evidence>
<keyword evidence="1" id="KW-0472">Membrane</keyword>
<evidence type="ECO:0000313" key="4">
    <source>
        <dbReference type="WBParaSite" id="L893_g18702.t1"/>
    </source>
</evidence>
<dbReference type="Proteomes" id="UP000095287">
    <property type="component" value="Unplaced"/>
</dbReference>
<keyword evidence="3" id="KW-1185">Reference proteome</keyword>
<evidence type="ECO:0000256" key="2">
    <source>
        <dbReference type="SAM" id="SignalP"/>
    </source>
</evidence>
<keyword evidence="1" id="KW-0812">Transmembrane</keyword>
<reference evidence="4" key="1">
    <citation type="submission" date="2016-11" db="UniProtKB">
        <authorList>
            <consortium name="WormBaseParasite"/>
        </authorList>
    </citation>
    <scope>IDENTIFICATION</scope>
</reference>
<feature type="transmembrane region" description="Helical" evidence="1">
    <location>
        <begin position="239"/>
        <end position="262"/>
    </location>
</feature>
<evidence type="ECO:0000313" key="3">
    <source>
        <dbReference type="Proteomes" id="UP000095287"/>
    </source>
</evidence>
<accession>A0A1I7YQJ9</accession>
<sequence>MALLLLLGAVGAAAGHAPYFTPCTFPSPLYFPEAYKASCTLFPNLPFICDLHQQLSQSGSSVVLDAFLRHRDLFFVNNSYTLGVVLVKSLQSPPSVDQVFGRPEYQCLFDDNCLRMDAERVENFVQSVRTFTKVYVSVLYDRWFVSDVARPQCQSPNILALIVLDGLLNDPRKLSSVTLHSGEDRLTAMLLNIQQESTNAILQGWPLHQVIGDLVDQLGSKLRDFHRTGLAHKAHIPRWAYHLGLGCLLLLLASVLAEWYIVRRKLAVKKSPPGVKLTGARSKTHLMF</sequence>
<keyword evidence="1" id="KW-1133">Transmembrane helix</keyword>
<dbReference type="WBParaSite" id="L893_g18702.t1">
    <property type="protein sequence ID" value="L893_g18702.t1"/>
    <property type="gene ID" value="L893_g18702"/>
</dbReference>
<feature type="signal peptide" evidence="2">
    <location>
        <begin position="1"/>
        <end position="15"/>
    </location>
</feature>
<organism evidence="3 4">
    <name type="scientific">Steinernema glaseri</name>
    <dbReference type="NCBI Taxonomy" id="37863"/>
    <lineage>
        <taxon>Eukaryota</taxon>
        <taxon>Metazoa</taxon>
        <taxon>Ecdysozoa</taxon>
        <taxon>Nematoda</taxon>
        <taxon>Chromadorea</taxon>
        <taxon>Rhabditida</taxon>
        <taxon>Tylenchina</taxon>
        <taxon>Panagrolaimomorpha</taxon>
        <taxon>Strongyloidoidea</taxon>
        <taxon>Steinernematidae</taxon>
        <taxon>Steinernema</taxon>
    </lineage>
</organism>
<dbReference type="AlphaFoldDB" id="A0A1I7YQJ9"/>
<proteinExistence type="predicted"/>
<feature type="chain" id="PRO_5012407578" evidence="2">
    <location>
        <begin position="16"/>
        <end position="288"/>
    </location>
</feature>
<protein>
    <submittedName>
        <fullName evidence="4">Genome assembly, chromosome: II</fullName>
    </submittedName>
</protein>
<name>A0A1I7YQJ9_9BILA</name>